<keyword evidence="2 4" id="KW-0689">Ribosomal protein</keyword>
<evidence type="ECO:0000256" key="5">
    <source>
        <dbReference type="SAM" id="SignalP"/>
    </source>
</evidence>
<dbReference type="FunFam" id="3.30.720.90:FF:000001">
    <property type="entry name" value="60S ribosomal protein L38"/>
    <property type="match status" value="1"/>
</dbReference>
<evidence type="ECO:0000256" key="3">
    <source>
        <dbReference type="ARBA" id="ARBA00023274"/>
    </source>
</evidence>
<evidence type="ECO:0000313" key="6">
    <source>
        <dbReference type="EMBL" id="CAD8473827.1"/>
    </source>
</evidence>
<dbReference type="GO" id="GO:0022625">
    <property type="term" value="C:cytosolic large ribosomal subunit"/>
    <property type="evidence" value="ECO:0007669"/>
    <property type="project" value="TreeGrafter"/>
</dbReference>
<dbReference type="PANTHER" id="PTHR10965">
    <property type="entry name" value="60S RIBOSOMAL PROTEIN L38"/>
    <property type="match status" value="1"/>
</dbReference>
<evidence type="ECO:0000256" key="4">
    <source>
        <dbReference type="RuleBase" id="RU003445"/>
    </source>
</evidence>
<protein>
    <recommendedName>
        <fullName evidence="7">Ribosomal protein L38e</fullName>
    </recommendedName>
</protein>
<sequence>MKNISLNLLELLVGIMMAEVCYGMETTSTCVGAAISSALCPRGKSITVEPLRLRGGGSLQIYEIKDFLTITRRKDARLVTIKKPRGGRAGPTKFKVRCSKYRYTYVVADNNKASKLKLSLPPSLKIKEISGGRQRAANRPYG</sequence>
<keyword evidence="3 4" id="KW-0687">Ribonucleoprotein</keyword>
<dbReference type="AlphaFoldDB" id="A0A7S0E412"/>
<evidence type="ECO:0008006" key="7">
    <source>
        <dbReference type="Google" id="ProtNLM"/>
    </source>
</evidence>
<dbReference type="GO" id="GO:0006412">
    <property type="term" value="P:translation"/>
    <property type="evidence" value="ECO:0007669"/>
    <property type="project" value="InterPro"/>
</dbReference>
<reference evidence="6" key="1">
    <citation type="submission" date="2021-01" db="EMBL/GenBank/DDBJ databases">
        <authorList>
            <person name="Corre E."/>
            <person name="Pelletier E."/>
            <person name="Niang G."/>
            <person name="Scheremetjew M."/>
            <person name="Finn R."/>
            <person name="Kale V."/>
            <person name="Holt S."/>
            <person name="Cochrane G."/>
            <person name="Meng A."/>
            <person name="Brown T."/>
            <person name="Cohen L."/>
        </authorList>
    </citation>
    <scope>NUCLEOTIDE SEQUENCE</scope>
    <source>
        <strain evidence="6">CCMP325</strain>
    </source>
</reference>
<keyword evidence="5" id="KW-0732">Signal</keyword>
<name>A0A7S0E412_9CRYP</name>
<dbReference type="EMBL" id="HBEO01007021">
    <property type="protein sequence ID" value="CAD8473827.1"/>
    <property type="molecule type" value="Transcribed_RNA"/>
</dbReference>
<feature type="signal peptide" evidence="5">
    <location>
        <begin position="1"/>
        <end position="23"/>
    </location>
</feature>
<accession>A0A7S0E412</accession>
<evidence type="ECO:0000256" key="1">
    <source>
        <dbReference type="ARBA" id="ARBA00007803"/>
    </source>
</evidence>
<proteinExistence type="inferred from homology"/>
<dbReference type="InterPro" id="IPR038464">
    <property type="entry name" value="Ribosomal_eL38_sf"/>
</dbReference>
<dbReference type="Gene3D" id="3.30.720.90">
    <property type="match status" value="1"/>
</dbReference>
<dbReference type="GO" id="GO:0003735">
    <property type="term" value="F:structural constituent of ribosome"/>
    <property type="evidence" value="ECO:0007669"/>
    <property type="project" value="InterPro"/>
</dbReference>
<feature type="chain" id="PRO_5031152873" description="Ribosomal protein L38e" evidence="5">
    <location>
        <begin position="24"/>
        <end position="142"/>
    </location>
</feature>
<dbReference type="PANTHER" id="PTHR10965:SF0">
    <property type="entry name" value="LARGE RIBOSOMAL SUBUNIT PROTEIN EL38"/>
    <property type="match status" value="1"/>
</dbReference>
<gene>
    <name evidence="6" type="ORF">HPHI1048_LOCUS4940</name>
</gene>
<dbReference type="InterPro" id="IPR002675">
    <property type="entry name" value="Ribosomal_eL38"/>
</dbReference>
<dbReference type="GO" id="GO:0022618">
    <property type="term" value="P:protein-RNA complex assembly"/>
    <property type="evidence" value="ECO:0007669"/>
    <property type="project" value="TreeGrafter"/>
</dbReference>
<organism evidence="6">
    <name type="scientific">Hanusia phi</name>
    <dbReference type="NCBI Taxonomy" id="3032"/>
    <lineage>
        <taxon>Eukaryota</taxon>
        <taxon>Cryptophyceae</taxon>
        <taxon>Pyrenomonadales</taxon>
        <taxon>Geminigeraceae</taxon>
        <taxon>Hanusia</taxon>
    </lineage>
</organism>
<dbReference type="Pfam" id="PF01781">
    <property type="entry name" value="Ribosomal_L38e"/>
    <property type="match status" value="1"/>
</dbReference>
<comment type="similarity">
    <text evidence="1 4">Belongs to the eukaryotic ribosomal protein eL38 family.</text>
</comment>
<evidence type="ECO:0000256" key="2">
    <source>
        <dbReference type="ARBA" id="ARBA00022980"/>
    </source>
</evidence>